<evidence type="ECO:0000313" key="2">
    <source>
        <dbReference type="EMBL" id="GIU46766.1"/>
    </source>
</evidence>
<sequence>MQAQIFYCSYGVIEDNNQVYANAQMLTDFADEDGRVGCQVGKVSIDTDNNNAVAKRLAGELQRAKGAVFVELIVGSKAKGGNVVSVVKDFKVINPQSKVSV</sequence>
<dbReference type="EMBL" id="BPEY01000039">
    <property type="protein sequence ID" value="GIU46766.1"/>
    <property type="molecule type" value="Genomic_DNA"/>
</dbReference>
<protein>
    <submittedName>
        <fullName evidence="2">Uncharacterized protein</fullName>
    </submittedName>
</protein>
<dbReference type="EMBL" id="BPEY01000039">
    <property type="protein sequence ID" value="GIU46748.1"/>
    <property type="molecule type" value="Genomic_DNA"/>
</dbReference>
<gene>
    <name evidence="1" type="ORF">TUM4438_23400</name>
    <name evidence="2" type="ORF">TUM4438_23480</name>
</gene>
<accession>A0ABQ4PI43</accession>
<dbReference type="Proteomes" id="UP000887104">
    <property type="component" value="Unassembled WGS sequence"/>
</dbReference>
<comment type="caution">
    <text evidence="2">The sequence shown here is derived from an EMBL/GenBank/DDBJ whole genome shotgun (WGS) entry which is preliminary data.</text>
</comment>
<evidence type="ECO:0000313" key="1">
    <source>
        <dbReference type="EMBL" id="GIU46748.1"/>
    </source>
</evidence>
<keyword evidence="3" id="KW-1185">Reference proteome</keyword>
<proteinExistence type="predicted"/>
<evidence type="ECO:0000313" key="3">
    <source>
        <dbReference type="Proteomes" id="UP000887104"/>
    </source>
</evidence>
<organism evidence="2 3">
    <name type="scientific">Shewanella sairae</name>
    <dbReference type="NCBI Taxonomy" id="190310"/>
    <lineage>
        <taxon>Bacteria</taxon>
        <taxon>Pseudomonadati</taxon>
        <taxon>Pseudomonadota</taxon>
        <taxon>Gammaproteobacteria</taxon>
        <taxon>Alteromonadales</taxon>
        <taxon>Shewanellaceae</taxon>
        <taxon>Shewanella</taxon>
    </lineage>
</organism>
<dbReference type="RefSeq" id="WP_220781350.1">
    <property type="nucleotide sequence ID" value="NZ_BPEY01000039.1"/>
</dbReference>
<name>A0ABQ4PI43_9GAMM</name>
<reference evidence="2" key="1">
    <citation type="submission" date="2021-05" db="EMBL/GenBank/DDBJ databases">
        <title>Molecular characterization for Shewanella algae harboring chromosomal blaOXA-55-like strains isolated from clinical and environment sample.</title>
        <authorList>
            <person name="Ohama Y."/>
            <person name="Aoki K."/>
            <person name="Harada S."/>
            <person name="Moriya K."/>
            <person name="Ishii Y."/>
            <person name="Tateda K."/>
        </authorList>
    </citation>
    <scope>NUCLEOTIDE SEQUENCE</scope>
    <source>
        <strain evidence="2">JCM 11563</strain>
    </source>
</reference>